<organism evidence="1 2">
    <name type="scientific">Paramuricea clavata</name>
    <name type="common">Red gorgonian</name>
    <name type="synonym">Violescent sea-whip</name>
    <dbReference type="NCBI Taxonomy" id="317549"/>
    <lineage>
        <taxon>Eukaryota</taxon>
        <taxon>Metazoa</taxon>
        <taxon>Cnidaria</taxon>
        <taxon>Anthozoa</taxon>
        <taxon>Octocorallia</taxon>
        <taxon>Malacalcyonacea</taxon>
        <taxon>Plexauridae</taxon>
        <taxon>Paramuricea</taxon>
    </lineage>
</organism>
<dbReference type="EMBL" id="CACRXK020002517">
    <property type="protein sequence ID" value="CAB3994692.1"/>
    <property type="molecule type" value="Genomic_DNA"/>
</dbReference>
<dbReference type="InterPro" id="IPR019149">
    <property type="entry name" value="ABHD18"/>
</dbReference>
<evidence type="ECO:0000313" key="1">
    <source>
        <dbReference type="EMBL" id="CAB3994692.1"/>
    </source>
</evidence>
<gene>
    <name evidence="1" type="ORF">PACLA_8A022117</name>
</gene>
<name>A0A7D9DV17_PARCT</name>
<proteinExistence type="predicted"/>
<dbReference type="OrthoDB" id="9987145at2759"/>
<protein>
    <submittedName>
        <fullName evidence="1">Uncharacterized protein</fullName>
    </submittedName>
</protein>
<accession>A0A7D9DV17</accession>
<dbReference type="SUPFAM" id="SSF53474">
    <property type="entry name" value="alpha/beta-Hydrolases"/>
    <property type="match status" value="1"/>
</dbReference>
<dbReference type="InterPro" id="IPR029058">
    <property type="entry name" value="AB_hydrolase_fold"/>
</dbReference>
<dbReference type="Proteomes" id="UP001152795">
    <property type="component" value="Unassembled WGS sequence"/>
</dbReference>
<dbReference type="Pfam" id="PF09752">
    <property type="entry name" value="ABHD18"/>
    <property type="match status" value="1"/>
</dbReference>
<reference evidence="1" key="1">
    <citation type="submission" date="2020-04" db="EMBL/GenBank/DDBJ databases">
        <authorList>
            <person name="Alioto T."/>
            <person name="Alioto T."/>
            <person name="Gomez Garrido J."/>
        </authorList>
    </citation>
    <scope>NUCLEOTIDE SEQUENCE</scope>
    <source>
        <strain evidence="1">A484AB</strain>
    </source>
</reference>
<comment type="caution">
    <text evidence="1">The sequence shown here is derived from an EMBL/GenBank/DDBJ whole genome shotgun (WGS) entry which is preliminary data.</text>
</comment>
<evidence type="ECO:0000313" key="2">
    <source>
        <dbReference type="Proteomes" id="UP001152795"/>
    </source>
</evidence>
<dbReference type="PANTHER" id="PTHR13617:SF14">
    <property type="entry name" value="PROTEIN ABHD18"/>
    <property type="match status" value="1"/>
</dbReference>
<sequence>MVSNHFSRADVFYRRIIRNTFFAKGWGSLETYRGLQRLKRDLFNAEKFKEIVLSESVRIDKVKESSKQDSFSILDGHFVSPLAKYYPGLLPKESEIAYFQAVIPKKHGSNGKQAMCIQLAGTGDHHFWRRRNLVAKPLIKENSIGSILLVNPFYGSRRPKTQTRSSLNHVVDLLLMGCALIIETSVLLNWCEDQGFGPLAVTGVSMGGHMASLAGTFVPKPVAIIPCLACTTASPVYTKGVLSNAIAWPVLEKQLEDTAFLEELEHICRMIESDGLNARNPAGLNLSAFSQELTNVMNNPVNLTSKSELDFGMLHASTVSSDRTMYNNCESVSFEMLAKSFKTQLENNIKNKIPKDISILSSILRNSKEPMKYEKAMNFITYLLDITTHLAYYKKPVDPSLAVFVQAQFDGYIPNMDCPSPLEMWPGCQVQYVDSGHIFAALYKQDVFRKIIAETLDKF</sequence>
<dbReference type="PANTHER" id="PTHR13617">
    <property type="entry name" value="PROTEIN ABHD18"/>
    <property type="match status" value="1"/>
</dbReference>
<keyword evidence="2" id="KW-1185">Reference proteome</keyword>
<dbReference type="AlphaFoldDB" id="A0A7D9DV17"/>
<dbReference type="Gene3D" id="3.40.50.1820">
    <property type="entry name" value="alpha/beta hydrolase"/>
    <property type="match status" value="1"/>
</dbReference>